<evidence type="ECO:0000259" key="7">
    <source>
        <dbReference type="Pfam" id="PF00462"/>
    </source>
</evidence>
<dbReference type="AlphaFoldDB" id="A0AAD5WNX8"/>
<dbReference type="GO" id="GO:0051537">
    <property type="term" value="F:2 iron, 2 sulfur cluster binding"/>
    <property type="evidence" value="ECO:0007669"/>
    <property type="project" value="UniProtKB-KW"/>
</dbReference>
<evidence type="ECO:0000256" key="6">
    <source>
        <dbReference type="ARBA" id="ARBA00067618"/>
    </source>
</evidence>
<accession>A0AAD5WNX8</accession>
<keyword evidence="2" id="KW-0479">Metal-binding</keyword>
<gene>
    <name evidence="8" type="ORF">MKZ38_006017</name>
</gene>
<evidence type="ECO:0000256" key="1">
    <source>
        <dbReference type="ARBA" id="ARBA00022714"/>
    </source>
</evidence>
<sequence>MISRSAAPVRSSSYQPSFFIQETLANILARLVQTLARRGTTSANAALIFSSCSRLTPLPALSPLVASTPTISSSSSPASTSRSISFAATAAKRPTTLISPSAASKFLSQSISPAPHARRHLSDQVKSAIESAVASAPVVLFMKGTPETPQCGFSRATIQILGLQGVDPSKFHAFNVLEDPELREGVKEFSDWPTIPQLYVDGEFVGGCDIVVSMHQKGELAKLFEEKGVLVLEEEEGGSQGEAVPGVQVEVEVEKK</sequence>
<dbReference type="PANTHER" id="PTHR10293:SF16">
    <property type="entry name" value="GLUTAREDOXIN-RELATED PROTEIN 5, MITOCHONDRIAL"/>
    <property type="match status" value="1"/>
</dbReference>
<name>A0AAD5WNX8_9PEZI</name>
<keyword evidence="1" id="KW-0001">2Fe-2S</keyword>
<dbReference type="Proteomes" id="UP001201980">
    <property type="component" value="Unassembled WGS sequence"/>
</dbReference>
<dbReference type="GO" id="GO:0046872">
    <property type="term" value="F:metal ion binding"/>
    <property type="evidence" value="ECO:0007669"/>
    <property type="project" value="UniProtKB-KW"/>
</dbReference>
<evidence type="ECO:0000256" key="3">
    <source>
        <dbReference type="ARBA" id="ARBA00023004"/>
    </source>
</evidence>
<proteinExistence type="predicted"/>
<dbReference type="GO" id="GO:0015036">
    <property type="term" value="F:disulfide oxidoreductase activity"/>
    <property type="evidence" value="ECO:0007669"/>
    <property type="project" value="UniProtKB-ARBA"/>
</dbReference>
<comment type="caution">
    <text evidence="8">The sequence shown here is derived from an EMBL/GenBank/DDBJ whole genome shotgun (WGS) entry which is preliminary data.</text>
</comment>
<reference evidence="8" key="1">
    <citation type="submission" date="2022-07" db="EMBL/GenBank/DDBJ databases">
        <title>Draft genome sequence of Zalerion maritima ATCC 34329, a (micro)plastics degrading marine fungus.</title>
        <authorList>
            <person name="Paco A."/>
            <person name="Goncalves M.F.M."/>
            <person name="Rocha-Santos T.A.P."/>
            <person name="Alves A."/>
        </authorList>
    </citation>
    <scope>NUCLEOTIDE SEQUENCE</scope>
    <source>
        <strain evidence="8">ATCC 34329</strain>
    </source>
</reference>
<keyword evidence="4" id="KW-0411">Iron-sulfur</keyword>
<dbReference type="GO" id="GO:0005759">
    <property type="term" value="C:mitochondrial matrix"/>
    <property type="evidence" value="ECO:0007669"/>
    <property type="project" value="TreeGrafter"/>
</dbReference>
<dbReference type="NCBIfam" id="TIGR00365">
    <property type="entry name" value="Grx4 family monothiol glutaredoxin"/>
    <property type="match status" value="1"/>
</dbReference>
<evidence type="ECO:0000256" key="2">
    <source>
        <dbReference type="ARBA" id="ARBA00022723"/>
    </source>
</evidence>
<keyword evidence="3" id="KW-0408">Iron</keyword>
<dbReference type="InterPro" id="IPR004480">
    <property type="entry name" value="Monothiol_GRX-rel"/>
</dbReference>
<feature type="domain" description="Glutaredoxin" evidence="7">
    <location>
        <begin position="138"/>
        <end position="205"/>
    </location>
</feature>
<dbReference type="Pfam" id="PF00462">
    <property type="entry name" value="Glutaredoxin"/>
    <property type="match status" value="1"/>
</dbReference>
<keyword evidence="5" id="KW-0676">Redox-active center</keyword>
<keyword evidence="9" id="KW-1185">Reference proteome</keyword>
<dbReference type="PROSITE" id="PS51354">
    <property type="entry name" value="GLUTAREDOXIN_2"/>
    <property type="match status" value="1"/>
</dbReference>
<evidence type="ECO:0000256" key="4">
    <source>
        <dbReference type="ARBA" id="ARBA00023014"/>
    </source>
</evidence>
<dbReference type="SUPFAM" id="SSF52833">
    <property type="entry name" value="Thioredoxin-like"/>
    <property type="match status" value="1"/>
</dbReference>
<dbReference type="Gene3D" id="3.40.30.10">
    <property type="entry name" value="Glutaredoxin"/>
    <property type="match status" value="1"/>
</dbReference>
<dbReference type="FunFam" id="3.40.30.10:FF:000005">
    <property type="entry name" value="Glutaredoxin 5"/>
    <property type="match status" value="1"/>
</dbReference>
<organism evidence="8 9">
    <name type="scientific">Zalerion maritima</name>
    <dbReference type="NCBI Taxonomy" id="339359"/>
    <lineage>
        <taxon>Eukaryota</taxon>
        <taxon>Fungi</taxon>
        <taxon>Dikarya</taxon>
        <taxon>Ascomycota</taxon>
        <taxon>Pezizomycotina</taxon>
        <taxon>Sordariomycetes</taxon>
        <taxon>Lulworthiomycetidae</taxon>
        <taxon>Lulworthiales</taxon>
        <taxon>Lulworthiaceae</taxon>
        <taxon>Zalerion</taxon>
    </lineage>
</organism>
<protein>
    <recommendedName>
        <fullName evidence="6">Monothiol glutaredoxin-5, mitochondrial</fullName>
    </recommendedName>
</protein>
<evidence type="ECO:0000256" key="5">
    <source>
        <dbReference type="ARBA" id="ARBA00023284"/>
    </source>
</evidence>
<evidence type="ECO:0000313" key="9">
    <source>
        <dbReference type="Proteomes" id="UP001201980"/>
    </source>
</evidence>
<dbReference type="InterPro" id="IPR033658">
    <property type="entry name" value="GRX_PICOT-like"/>
</dbReference>
<dbReference type="EMBL" id="JAKWBI020000366">
    <property type="protein sequence ID" value="KAJ2895935.1"/>
    <property type="molecule type" value="Genomic_DNA"/>
</dbReference>
<dbReference type="GO" id="GO:0044571">
    <property type="term" value="P:[2Fe-2S] cluster assembly"/>
    <property type="evidence" value="ECO:0007669"/>
    <property type="project" value="UniProtKB-ARBA"/>
</dbReference>
<dbReference type="PANTHER" id="PTHR10293">
    <property type="entry name" value="GLUTAREDOXIN FAMILY MEMBER"/>
    <property type="match status" value="1"/>
</dbReference>
<evidence type="ECO:0000313" key="8">
    <source>
        <dbReference type="EMBL" id="KAJ2895935.1"/>
    </source>
</evidence>
<dbReference type="InterPro" id="IPR036249">
    <property type="entry name" value="Thioredoxin-like_sf"/>
</dbReference>
<dbReference type="CDD" id="cd03028">
    <property type="entry name" value="GRX_PICOT_like"/>
    <property type="match status" value="1"/>
</dbReference>
<dbReference type="InterPro" id="IPR002109">
    <property type="entry name" value="Glutaredoxin"/>
</dbReference>